<keyword evidence="1" id="KW-0812">Transmembrane</keyword>
<evidence type="ECO:0000259" key="3">
    <source>
        <dbReference type="PROSITE" id="PS50887"/>
    </source>
</evidence>
<dbReference type="InterPro" id="IPR003018">
    <property type="entry name" value="GAF"/>
</dbReference>
<evidence type="ECO:0000259" key="2">
    <source>
        <dbReference type="PROSITE" id="PS50113"/>
    </source>
</evidence>
<dbReference type="InterPro" id="IPR000160">
    <property type="entry name" value="GGDEF_dom"/>
</dbReference>
<dbReference type="Proteomes" id="UP000322454">
    <property type="component" value="Unassembled WGS sequence"/>
</dbReference>
<evidence type="ECO:0000313" key="5">
    <source>
        <dbReference type="Proteomes" id="UP000322454"/>
    </source>
</evidence>
<dbReference type="Gene3D" id="3.30.450.40">
    <property type="match status" value="2"/>
</dbReference>
<dbReference type="SMART" id="SM00267">
    <property type="entry name" value="GGDEF"/>
    <property type="match status" value="1"/>
</dbReference>
<feature type="domain" description="GGDEF" evidence="3">
    <location>
        <begin position="771"/>
        <end position="910"/>
    </location>
</feature>
<dbReference type="SMART" id="SM00065">
    <property type="entry name" value="GAF"/>
    <property type="match status" value="1"/>
</dbReference>
<dbReference type="CDD" id="cd01949">
    <property type="entry name" value="GGDEF"/>
    <property type="match status" value="1"/>
</dbReference>
<protein>
    <submittedName>
        <fullName evidence="4">Diguanylate cyclase</fullName>
    </submittedName>
</protein>
<keyword evidence="1" id="KW-0472">Membrane</keyword>
<dbReference type="NCBIfam" id="TIGR00254">
    <property type="entry name" value="GGDEF"/>
    <property type="match status" value="1"/>
</dbReference>
<dbReference type="InterPro" id="IPR029016">
    <property type="entry name" value="GAF-like_dom_sf"/>
</dbReference>
<dbReference type="Pfam" id="PF00990">
    <property type="entry name" value="GGDEF"/>
    <property type="match status" value="1"/>
</dbReference>
<dbReference type="InterPro" id="IPR000700">
    <property type="entry name" value="PAS-assoc_C"/>
</dbReference>
<dbReference type="CDD" id="cd00130">
    <property type="entry name" value="PAS"/>
    <property type="match status" value="1"/>
</dbReference>
<dbReference type="Gene3D" id="3.30.70.270">
    <property type="match status" value="1"/>
</dbReference>
<dbReference type="EMBL" id="SHMQ01000004">
    <property type="protein sequence ID" value="RZV40087.1"/>
    <property type="molecule type" value="Genomic_DNA"/>
</dbReference>
<dbReference type="NCBIfam" id="TIGR00229">
    <property type="entry name" value="sensory_box"/>
    <property type="match status" value="1"/>
</dbReference>
<comment type="caution">
    <text evidence="4">The sequence shown here is derived from an EMBL/GenBank/DDBJ whole genome shotgun (WGS) entry which is preliminary data.</text>
</comment>
<evidence type="ECO:0000313" key="4">
    <source>
        <dbReference type="EMBL" id="RZV40087.1"/>
    </source>
</evidence>
<dbReference type="PROSITE" id="PS50113">
    <property type="entry name" value="PAC"/>
    <property type="match status" value="1"/>
</dbReference>
<name>A0A520XFV2_9DELT</name>
<feature type="domain" description="PAC" evidence="2">
    <location>
        <begin position="687"/>
        <end position="739"/>
    </location>
</feature>
<reference evidence="4 5" key="1">
    <citation type="submission" date="2019-01" db="EMBL/GenBank/DDBJ databases">
        <title>Insights into ecological role of a new deltaproteobacterial order Candidatus Sinidesulfobacterales (Sva0485) by metagenomics and metatranscriptomics.</title>
        <authorList>
            <person name="Tan S."/>
            <person name="Liu J."/>
            <person name="Fang Y."/>
            <person name="Hedlund B."/>
            <person name="Lian Z.-H."/>
            <person name="Huang L.-Y."/>
            <person name="Li J.-T."/>
            <person name="Huang L.-N."/>
            <person name="Li W.-J."/>
            <person name="Jiang H.-C."/>
            <person name="Dong H.-L."/>
            <person name="Shu W.-S."/>
        </authorList>
    </citation>
    <scope>NUCLEOTIDE SEQUENCE [LARGE SCALE GENOMIC DNA]</scope>
    <source>
        <strain evidence="4">AP4</strain>
    </source>
</reference>
<evidence type="ECO:0000256" key="1">
    <source>
        <dbReference type="SAM" id="Phobius"/>
    </source>
</evidence>
<dbReference type="SMART" id="SM00086">
    <property type="entry name" value="PAC"/>
    <property type="match status" value="1"/>
</dbReference>
<gene>
    <name evidence="4" type="ORF">EVJ48_02655</name>
</gene>
<dbReference type="InterPro" id="IPR001610">
    <property type="entry name" value="PAC"/>
</dbReference>
<dbReference type="SUPFAM" id="SSF55073">
    <property type="entry name" value="Nucleotide cyclase"/>
    <property type="match status" value="1"/>
</dbReference>
<dbReference type="PROSITE" id="PS50887">
    <property type="entry name" value="GGDEF"/>
    <property type="match status" value="1"/>
</dbReference>
<dbReference type="SUPFAM" id="SSF55785">
    <property type="entry name" value="PYP-like sensor domain (PAS domain)"/>
    <property type="match status" value="1"/>
</dbReference>
<organism evidence="4 5">
    <name type="scientific">Candidatus Acidulodesulfobacterium acidiphilum</name>
    <dbReference type="NCBI Taxonomy" id="2597224"/>
    <lineage>
        <taxon>Bacteria</taxon>
        <taxon>Deltaproteobacteria</taxon>
        <taxon>Candidatus Acidulodesulfobacterales</taxon>
        <taxon>Candidatus Acidulodesulfobacterium</taxon>
    </lineage>
</organism>
<keyword evidence="1" id="KW-1133">Transmembrane helix</keyword>
<dbReference type="SUPFAM" id="SSF55781">
    <property type="entry name" value="GAF domain-like"/>
    <property type="match status" value="2"/>
</dbReference>
<proteinExistence type="predicted"/>
<dbReference type="AlphaFoldDB" id="A0A520XFV2"/>
<dbReference type="FunFam" id="3.30.70.270:FF:000001">
    <property type="entry name" value="Diguanylate cyclase domain protein"/>
    <property type="match status" value="1"/>
</dbReference>
<dbReference type="InterPro" id="IPR029787">
    <property type="entry name" value="Nucleotide_cyclase"/>
</dbReference>
<dbReference type="InterPro" id="IPR000014">
    <property type="entry name" value="PAS"/>
</dbReference>
<dbReference type="Pfam" id="PF13185">
    <property type="entry name" value="GAF_2"/>
    <property type="match status" value="1"/>
</dbReference>
<dbReference type="PANTHER" id="PTHR44757:SF2">
    <property type="entry name" value="BIOFILM ARCHITECTURE MAINTENANCE PROTEIN MBAA"/>
    <property type="match status" value="1"/>
</dbReference>
<sequence length="916" mass="105184">MKKNIESRLREYSTLTASNLSASIKDQINAHFHDLNFLKKEFLNVNDGHLSPSKKALQVFKSFKKYHPGIAAINILNSSMNKVVWSSSKNAFKNIQNTIFTKVYGYKDRYVGTLYFEKYNKKFVIPMNERIIDKQGYTLGFIGSPFIISNFNAISTPRYINAYLMEKISGKTISSWQKGKFDINEKNPQNFSGGASIKIADYPWIIKAGWTSSTFEKLFWRKEHIYLIIVILFTLLFIILDVIANITFKKILRLKSYQSAAISAQEAVLFLKNAESIYKHIVDLIVAKTDSMGSVLVVPDKEKGYFIPVAACADDEEHEKNLLKIKPSFRSDDIMGNMPVSIAYKEKKVIGPIYSFNKKIIDKYPTFSRVKSLMAFPIFKDLESDPAAILGIQSDSKYYFNKDMISVIKQLINSLGLALNNIDVNKRLVYETEHQKRLIEFNFFLAQMNQLISRTENEKIFIDSICEMAVNYIGLKLVWIAQPDEKGDVHFISYQGIQGLVERLNISVNSDVQEGHSSVGRAWRSKKAVYIPSFKNDPSMRPWLEINKEFGLLSSASMPIMRGGVIWAVLTVLHSEENFFDDDLKNLMEEIALDIGYGLDRIDLINDKKRESEIRNAFLSNTSAGIALIGYPDRVFIDANYAVINALGYPDIESLKRHSLTEIYPDESTYKRIEGTANKILKEGKGFERDIPILRKDGTIIYADFYGQKINGWAGGKEQILWTIMDITERHRLAEELSYQAFYDELTGLPNRRSLSIEMERAISRTNRRKKFLAFSIMDIDDFKPINDTFGHHVGDYVLKIVSARLKEVLRKTDFIARLGGDEFVIIVEDIDNKNELESILEKIEKKIKEPIFLENSNEITVYLSMGVYMYDGTIKSKELPNPDNFLRYADQALYESKNKKSDRLKYYAFYGEILQ</sequence>
<feature type="transmembrane region" description="Helical" evidence="1">
    <location>
        <begin position="225"/>
        <end position="248"/>
    </location>
</feature>
<dbReference type="InterPro" id="IPR035965">
    <property type="entry name" value="PAS-like_dom_sf"/>
</dbReference>
<dbReference type="Gene3D" id="3.30.450.20">
    <property type="entry name" value="PAS domain"/>
    <property type="match status" value="1"/>
</dbReference>
<dbReference type="InterPro" id="IPR052155">
    <property type="entry name" value="Biofilm_reg_signaling"/>
</dbReference>
<accession>A0A520XFV2</accession>
<dbReference type="InterPro" id="IPR043128">
    <property type="entry name" value="Rev_trsase/Diguanyl_cyclase"/>
</dbReference>
<dbReference type="PANTHER" id="PTHR44757">
    <property type="entry name" value="DIGUANYLATE CYCLASE DGCP"/>
    <property type="match status" value="1"/>
</dbReference>